<dbReference type="SUPFAM" id="SSF53335">
    <property type="entry name" value="S-adenosyl-L-methionine-dependent methyltransferases"/>
    <property type="match status" value="1"/>
</dbReference>
<dbReference type="InterPro" id="IPR029063">
    <property type="entry name" value="SAM-dependent_MTases_sf"/>
</dbReference>
<dbReference type="AlphaFoldDB" id="A0A1L3ETJ3"/>
<protein>
    <recommendedName>
        <fullName evidence="3">DOT1 domain-containing protein</fullName>
    </recommendedName>
</protein>
<sequence>MGDAATLPSMIAALTADPGWREPMAFLYRAEAIDQLDLHLVGASGASLRAQAEGLIEAMEAIDRELFDFLRGRIRRGEARQALSPWIASEVMPGQHYDALDALLAGVLAIDEPDVADPAPPPEMVFYQPSPARHIVDGIRRASISASDAVLDLGSGLGHVPMLVHMLTGARARGVEREPAYVDSAARAAFGLGLGRGEVAFTAMDARDADMTGVDVFYLFTPFLGTVLRDVLAKIETEASRRPLRVVALGPCARSFARMPWLHSRDPDPAATDRIVVFRSSP</sequence>
<dbReference type="STRING" id="1440763.BJI69_10990"/>
<gene>
    <name evidence="1" type="ORF">BJI69_10990</name>
</gene>
<evidence type="ECO:0000313" key="2">
    <source>
        <dbReference type="Proteomes" id="UP000182987"/>
    </source>
</evidence>
<proteinExistence type="predicted"/>
<dbReference type="Gene3D" id="3.40.50.150">
    <property type="entry name" value="Vaccinia Virus protein VP39"/>
    <property type="match status" value="1"/>
</dbReference>
<name>A0A1L3ETJ3_9GAMM</name>
<evidence type="ECO:0000313" key="1">
    <source>
        <dbReference type="EMBL" id="APG04369.1"/>
    </source>
</evidence>
<dbReference type="KEGG" id="lrz:BJI69_10990"/>
<keyword evidence="2" id="KW-1185">Reference proteome</keyword>
<organism evidence="1 2">
    <name type="scientific">Luteibacter rhizovicinus DSM 16549</name>
    <dbReference type="NCBI Taxonomy" id="1440763"/>
    <lineage>
        <taxon>Bacteria</taxon>
        <taxon>Pseudomonadati</taxon>
        <taxon>Pseudomonadota</taxon>
        <taxon>Gammaproteobacteria</taxon>
        <taxon>Lysobacterales</taxon>
        <taxon>Rhodanobacteraceae</taxon>
        <taxon>Luteibacter</taxon>
    </lineage>
</organism>
<dbReference type="RefSeq" id="WP_053057316.1">
    <property type="nucleotide sequence ID" value="NZ_CP017480.1"/>
</dbReference>
<dbReference type="OrthoDB" id="5495550at2"/>
<evidence type="ECO:0008006" key="3">
    <source>
        <dbReference type="Google" id="ProtNLM"/>
    </source>
</evidence>
<reference evidence="2" key="1">
    <citation type="submission" date="2016-09" db="EMBL/GenBank/DDBJ databases">
        <authorList>
            <person name="Lysoe E."/>
        </authorList>
    </citation>
    <scope>NUCLEOTIDE SEQUENCE [LARGE SCALE GENOMIC DNA]</scope>
    <source>
        <strain evidence="2">LJ96T</strain>
    </source>
</reference>
<accession>A0A1L3ETJ3</accession>
<dbReference type="Proteomes" id="UP000182987">
    <property type="component" value="Chromosome"/>
</dbReference>
<dbReference type="EMBL" id="CP017480">
    <property type="protein sequence ID" value="APG04369.1"/>
    <property type="molecule type" value="Genomic_DNA"/>
</dbReference>